<keyword evidence="3" id="KW-0234">DNA repair</keyword>
<dbReference type="SMART" id="SM00559">
    <property type="entry name" value="Ku78"/>
    <property type="match status" value="1"/>
</dbReference>
<evidence type="ECO:0000256" key="1">
    <source>
        <dbReference type="ARBA" id="ARBA00023125"/>
    </source>
</evidence>
<dbReference type="Pfam" id="PF02735">
    <property type="entry name" value="Ku"/>
    <property type="match status" value="1"/>
</dbReference>
<dbReference type="Gene3D" id="2.40.290.10">
    <property type="match status" value="1"/>
</dbReference>
<evidence type="ECO:0000259" key="4">
    <source>
        <dbReference type="SMART" id="SM00559"/>
    </source>
</evidence>
<dbReference type="FunFam" id="2.40.290.10:FF:000004">
    <property type="entry name" value="Non-homologous end joining protein Ku"/>
    <property type="match status" value="1"/>
</dbReference>
<dbReference type="EMBL" id="FOOY01000010">
    <property type="protein sequence ID" value="SFG44897.1"/>
    <property type="molecule type" value="Genomic_DNA"/>
</dbReference>
<dbReference type="NCBIfam" id="TIGR02772">
    <property type="entry name" value="Ku_bact"/>
    <property type="match status" value="1"/>
</dbReference>
<proteinExistence type="inferred from homology"/>
<dbReference type="AlphaFoldDB" id="A0A1I2S231"/>
<evidence type="ECO:0000256" key="2">
    <source>
        <dbReference type="ARBA" id="ARBA00023172"/>
    </source>
</evidence>
<dbReference type="PANTHER" id="PTHR41251:SF1">
    <property type="entry name" value="NON-HOMOLOGOUS END JOINING PROTEIN KU"/>
    <property type="match status" value="1"/>
</dbReference>
<dbReference type="PANTHER" id="PTHR41251">
    <property type="entry name" value="NON-HOMOLOGOUS END JOINING PROTEIN KU"/>
    <property type="match status" value="1"/>
</dbReference>
<sequence>MMRTMWKGSIQFGLVYIPIKLYTATENKDIRLRMLHKECLAPINYTRTCSKCGKAIENESIVKGYEYAPGQFVPISEQELNDLQDNGDKHIEIINFVKLSEIDPIYYEKSYFIGPDSGNGIRAFSLLKQAIQDSDRIGIANIIIRSKQHLAAIRSFENGMLLETLYYPDEVRAISEVPGLGDLATDNAPKEMTIANQLVDQLTTEFNPDQYKDDYRLKLEKLIDDKVAGLPVEKKKGRTSQPNVVDLLSALEASVKETKPKPKRKTVARRKKTV</sequence>
<dbReference type="SUPFAM" id="SSF100939">
    <property type="entry name" value="SPOC domain-like"/>
    <property type="match status" value="1"/>
</dbReference>
<comment type="subunit">
    <text evidence="3">Homodimer. Interacts with LigD.</text>
</comment>
<dbReference type="Proteomes" id="UP000198752">
    <property type="component" value="Unassembled WGS sequence"/>
</dbReference>
<dbReference type="HAMAP" id="MF_01875">
    <property type="entry name" value="Prokaryotic_Ku"/>
    <property type="match status" value="1"/>
</dbReference>
<feature type="domain" description="Ku" evidence="4">
    <location>
        <begin position="53"/>
        <end position="182"/>
    </location>
</feature>
<keyword evidence="1 3" id="KW-0238">DNA-binding</keyword>
<gene>
    <name evidence="3" type="primary">ku</name>
    <name evidence="5" type="ORF">SAMN02982927_01772</name>
</gene>
<organism evidence="5 6">
    <name type="scientific">Sporolactobacillus nakayamae</name>
    <dbReference type="NCBI Taxonomy" id="269670"/>
    <lineage>
        <taxon>Bacteria</taxon>
        <taxon>Bacillati</taxon>
        <taxon>Bacillota</taxon>
        <taxon>Bacilli</taxon>
        <taxon>Bacillales</taxon>
        <taxon>Sporolactobacillaceae</taxon>
        <taxon>Sporolactobacillus</taxon>
    </lineage>
</organism>
<dbReference type="GO" id="GO:0003690">
    <property type="term" value="F:double-stranded DNA binding"/>
    <property type="evidence" value="ECO:0007669"/>
    <property type="project" value="UniProtKB-UniRule"/>
</dbReference>
<dbReference type="CDD" id="cd00789">
    <property type="entry name" value="KU_like"/>
    <property type="match status" value="1"/>
</dbReference>
<dbReference type="OrthoDB" id="9795084at2"/>
<dbReference type="GO" id="GO:0006303">
    <property type="term" value="P:double-strand break repair via nonhomologous end joining"/>
    <property type="evidence" value="ECO:0007669"/>
    <property type="project" value="UniProtKB-UniRule"/>
</dbReference>
<protein>
    <recommendedName>
        <fullName evidence="3">Non-homologous end joining protein Ku</fullName>
    </recommendedName>
</protein>
<evidence type="ECO:0000313" key="5">
    <source>
        <dbReference type="EMBL" id="SFG44897.1"/>
    </source>
</evidence>
<name>A0A1I2S231_9BACL</name>
<dbReference type="GO" id="GO:0006310">
    <property type="term" value="P:DNA recombination"/>
    <property type="evidence" value="ECO:0007669"/>
    <property type="project" value="UniProtKB-KW"/>
</dbReference>
<evidence type="ECO:0000256" key="3">
    <source>
        <dbReference type="HAMAP-Rule" id="MF_01875"/>
    </source>
</evidence>
<reference evidence="6" key="1">
    <citation type="submission" date="2016-10" db="EMBL/GenBank/DDBJ databases">
        <authorList>
            <person name="Varghese N."/>
            <person name="Submissions S."/>
        </authorList>
    </citation>
    <scope>NUCLEOTIDE SEQUENCE [LARGE SCALE GENOMIC DNA]</scope>
    <source>
        <strain evidence="6">ATCC 700379</strain>
    </source>
</reference>
<keyword evidence="3" id="KW-0227">DNA damage</keyword>
<keyword evidence="6" id="KW-1185">Reference proteome</keyword>
<accession>A0A1I2S231</accession>
<dbReference type="InterPro" id="IPR006164">
    <property type="entry name" value="DNA_bd_Ku70/Ku80"/>
</dbReference>
<comment type="similarity">
    <text evidence="3">Belongs to the prokaryotic Ku family.</text>
</comment>
<keyword evidence="2 3" id="KW-0233">DNA recombination</keyword>
<dbReference type="STRING" id="269670.SAMN02982927_01772"/>
<dbReference type="PIRSF" id="PIRSF006493">
    <property type="entry name" value="Prok_Ku"/>
    <property type="match status" value="1"/>
</dbReference>
<comment type="function">
    <text evidence="3">With LigD forms a non-homologous end joining (NHEJ) DNA repair enzyme, which repairs dsDNA breaks with reduced fidelity. Binds linear dsDNA with 5'- and 3'- overhangs but not closed circular dsDNA nor ssDNA. Recruits and stimulates the ligase activity of LigD.</text>
</comment>
<evidence type="ECO:0000313" key="6">
    <source>
        <dbReference type="Proteomes" id="UP000198752"/>
    </source>
</evidence>
<dbReference type="InterPro" id="IPR016194">
    <property type="entry name" value="SPOC-like_C_dom_sf"/>
</dbReference>
<dbReference type="InterPro" id="IPR009187">
    <property type="entry name" value="Prok_Ku"/>
</dbReference>